<protein>
    <submittedName>
        <fullName evidence="2">Uncharacterized protein</fullName>
    </submittedName>
</protein>
<feature type="region of interest" description="Disordered" evidence="1">
    <location>
        <begin position="1"/>
        <end position="23"/>
    </location>
</feature>
<dbReference type="GeneID" id="4702231"/>
<dbReference type="KEGG" id="act:ACLA_099210"/>
<dbReference type="Proteomes" id="UP000006701">
    <property type="component" value="Unassembled WGS sequence"/>
</dbReference>
<dbReference type="VEuPathDB" id="FungiDB:ACLA_099210"/>
<feature type="compositionally biased region" description="Polar residues" evidence="1">
    <location>
        <begin position="8"/>
        <end position="19"/>
    </location>
</feature>
<evidence type="ECO:0000256" key="1">
    <source>
        <dbReference type="SAM" id="MobiDB-lite"/>
    </source>
</evidence>
<gene>
    <name evidence="2" type="ORF">ACLA_099210</name>
</gene>
<dbReference type="RefSeq" id="XP_001270403.1">
    <property type="nucleotide sequence ID" value="XM_001270402.1"/>
</dbReference>
<sequence>MTVATIAQPPSSVTNQSLSAPWGAACDGHAETTGIALTDEKSPKVSDAENLSCQVDAEKMDYLGNFPE</sequence>
<keyword evidence="3" id="KW-1185">Reference proteome</keyword>
<evidence type="ECO:0000313" key="3">
    <source>
        <dbReference type="Proteomes" id="UP000006701"/>
    </source>
</evidence>
<accession>A1CN40</accession>
<proteinExistence type="predicted"/>
<reference evidence="2 3" key="1">
    <citation type="journal article" date="2008" name="PLoS Genet.">
        <title>Genomic islands in the pathogenic filamentous fungus Aspergillus fumigatus.</title>
        <authorList>
            <person name="Fedorova N.D."/>
            <person name="Khaldi N."/>
            <person name="Joardar V.S."/>
            <person name="Maiti R."/>
            <person name="Amedeo P."/>
            <person name="Anderson M.J."/>
            <person name="Crabtree J."/>
            <person name="Silva J.C."/>
            <person name="Badger J.H."/>
            <person name="Albarraq A."/>
            <person name="Angiuoli S."/>
            <person name="Bussey H."/>
            <person name="Bowyer P."/>
            <person name="Cotty P.J."/>
            <person name="Dyer P.S."/>
            <person name="Egan A."/>
            <person name="Galens K."/>
            <person name="Fraser-Liggett C.M."/>
            <person name="Haas B.J."/>
            <person name="Inman J.M."/>
            <person name="Kent R."/>
            <person name="Lemieux S."/>
            <person name="Malavazi I."/>
            <person name="Orvis J."/>
            <person name="Roemer T."/>
            <person name="Ronning C.M."/>
            <person name="Sundaram J.P."/>
            <person name="Sutton G."/>
            <person name="Turner G."/>
            <person name="Venter J.C."/>
            <person name="White O.R."/>
            <person name="Whitty B.R."/>
            <person name="Youngman P."/>
            <person name="Wolfe K.H."/>
            <person name="Goldman G.H."/>
            <person name="Wortman J.R."/>
            <person name="Jiang B."/>
            <person name="Denning D.W."/>
            <person name="Nierman W.C."/>
        </authorList>
    </citation>
    <scope>NUCLEOTIDE SEQUENCE [LARGE SCALE GENOMIC DNA]</scope>
    <source>
        <strain evidence="3">ATCC 1007 / CBS 513.65 / DSM 816 / NCTC 3887 / NRRL 1</strain>
    </source>
</reference>
<dbReference type="EMBL" id="DS027058">
    <property type="protein sequence ID" value="EAW08977.1"/>
    <property type="molecule type" value="Genomic_DNA"/>
</dbReference>
<dbReference type="AlphaFoldDB" id="A1CN40"/>
<evidence type="ECO:0000313" key="2">
    <source>
        <dbReference type="EMBL" id="EAW08977.1"/>
    </source>
</evidence>
<dbReference type="HOGENOM" id="CLU_2793513_0_0_1"/>
<name>A1CN40_ASPCL</name>
<organism evidence="2 3">
    <name type="scientific">Aspergillus clavatus (strain ATCC 1007 / CBS 513.65 / DSM 816 / NCTC 3887 / NRRL 1 / QM 1276 / 107)</name>
    <dbReference type="NCBI Taxonomy" id="344612"/>
    <lineage>
        <taxon>Eukaryota</taxon>
        <taxon>Fungi</taxon>
        <taxon>Dikarya</taxon>
        <taxon>Ascomycota</taxon>
        <taxon>Pezizomycotina</taxon>
        <taxon>Eurotiomycetes</taxon>
        <taxon>Eurotiomycetidae</taxon>
        <taxon>Eurotiales</taxon>
        <taxon>Aspergillaceae</taxon>
        <taxon>Aspergillus</taxon>
        <taxon>Aspergillus subgen. Fumigati</taxon>
    </lineage>
</organism>